<reference evidence="2" key="1">
    <citation type="submission" date="2023-03" db="EMBL/GenBank/DDBJ databases">
        <title>Massive genome expansion in bonnet fungi (Mycena s.s.) driven by repeated elements and novel gene families across ecological guilds.</title>
        <authorList>
            <consortium name="Lawrence Berkeley National Laboratory"/>
            <person name="Harder C.B."/>
            <person name="Miyauchi S."/>
            <person name="Viragh M."/>
            <person name="Kuo A."/>
            <person name="Thoen E."/>
            <person name="Andreopoulos B."/>
            <person name="Lu D."/>
            <person name="Skrede I."/>
            <person name="Drula E."/>
            <person name="Henrissat B."/>
            <person name="Morin E."/>
            <person name="Kohler A."/>
            <person name="Barry K."/>
            <person name="LaButti K."/>
            <person name="Morin E."/>
            <person name="Salamov A."/>
            <person name="Lipzen A."/>
            <person name="Mereny Z."/>
            <person name="Hegedus B."/>
            <person name="Baldrian P."/>
            <person name="Stursova M."/>
            <person name="Weitz H."/>
            <person name="Taylor A."/>
            <person name="Grigoriev I.V."/>
            <person name="Nagy L.G."/>
            <person name="Martin F."/>
            <person name="Kauserud H."/>
        </authorList>
    </citation>
    <scope>NUCLEOTIDE SEQUENCE</scope>
    <source>
        <strain evidence="2">9284</strain>
    </source>
</reference>
<proteinExistence type="predicted"/>
<accession>A0AAD7BJG5</accession>
<dbReference type="EMBL" id="JARKIF010000015">
    <property type="protein sequence ID" value="KAJ7622478.1"/>
    <property type="molecule type" value="Genomic_DNA"/>
</dbReference>
<keyword evidence="3" id="KW-1185">Reference proteome</keyword>
<dbReference type="Proteomes" id="UP001221142">
    <property type="component" value="Unassembled WGS sequence"/>
</dbReference>
<organism evidence="2 3">
    <name type="scientific">Roridomyces roridus</name>
    <dbReference type="NCBI Taxonomy" id="1738132"/>
    <lineage>
        <taxon>Eukaryota</taxon>
        <taxon>Fungi</taxon>
        <taxon>Dikarya</taxon>
        <taxon>Basidiomycota</taxon>
        <taxon>Agaricomycotina</taxon>
        <taxon>Agaricomycetes</taxon>
        <taxon>Agaricomycetidae</taxon>
        <taxon>Agaricales</taxon>
        <taxon>Marasmiineae</taxon>
        <taxon>Mycenaceae</taxon>
        <taxon>Roridomyces</taxon>
    </lineage>
</organism>
<dbReference type="AlphaFoldDB" id="A0AAD7BJG5"/>
<feature type="region of interest" description="Disordered" evidence="1">
    <location>
        <begin position="1"/>
        <end position="29"/>
    </location>
</feature>
<sequence>MSFRQRTAQNLSESFPPAPPPTPISTNGAFSNAASHQLFQEGNRDQARQNYCLDEYTELFRAYVRLAAYCNDLIKLHTTIQREIAVPSLPPFDPDQPAAVELAADLMVAGLGAGWRRRDSTGVADDCKTVQQRSFDL</sequence>
<evidence type="ECO:0000313" key="3">
    <source>
        <dbReference type="Proteomes" id="UP001221142"/>
    </source>
</evidence>
<comment type="caution">
    <text evidence="2">The sequence shown here is derived from an EMBL/GenBank/DDBJ whole genome shotgun (WGS) entry which is preliminary data.</text>
</comment>
<evidence type="ECO:0000256" key="1">
    <source>
        <dbReference type="SAM" id="MobiDB-lite"/>
    </source>
</evidence>
<name>A0AAD7BJG5_9AGAR</name>
<feature type="compositionally biased region" description="Polar residues" evidence="1">
    <location>
        <begin position="1"/>
        <end position="13"/>
    </location>
</feature>
<protein>
    <submittedName>
        <fullName evidence="2">Uncharacterized protein</fullName>
    </submittedName>
</protein>
<evidence type="ECO:0000313" key="2">
    <source>
        <dbReference type="EMBL" id="KAJ7622478.1"/>
    </source>
</evidence>
<gene>
    <name evidence="2" type="ORF">FB45DRAFT_1032146</name>
</gene>